<dbReference type="Proteomes" id="UP000620591">
    <property type="component" value="Unassembled WGS sequence"/>
</dbReference>
<organism evidence="1 4">
    <name type="scientific">Aeromicrobium senzhongii</name>
    <dbReference type="NCBI Taxonomy" id="2663859"/>
    <lineage>
        <taxon>Bacteria</taxon>
        <taxon>Bacillati</taxon>
        <taxon>Actinomycetota</taxon>
        <taxon>Actinomycetes</taxon>
        <taxon>Propionibacteriales</taxon>
        <taxon>Nocardioidaceae</taxon>
        <taxon>Aeromicrobium</taxon>
    </lineage>
</organism>
<evidence type="ECO:0000313" key="1">
    <source>
        <dbReference type="EMBL" id="MBC9224873.1"/>
    </source>
</evidence>
<evidence type="ECO:0000313" key="3">
    <source>
        <dbReference type="Proteomes" id="UP000515871"/>
    </source>
</evidence>
<dbReference type="EMBL" id="CP060587">
    <property type="protein sequence ID" value="QNL93251.1"/>
    <property type="molecule type" value="Genomic_DNA"/>
</dbReference>
<dbReference type="EMBL" id="JACTVM010000001">
    <property type="protein sequence ID" value="MBC9224873.1"/>
    <property type="molecule type" value="Genomic_DNA"/>
</dbReference>
<name>A0A8I0JZM8_9ACTN</name>
<gene>
    <name evidence="2" type="ORF">H9L21_08880</name>
    <name evidence="1" type="ORF">IBG24_00930</name>
</gene>
<dbReference type="RefSeq" id="WP_154594832.1">
    <property type="nucleotide sequence ID" value="NZ_CP060587.1"/>
</dbReference>
<evidence type="ECO:0000313" key="4">
    <source>
        <dbReference type="Proteomes" id="UP000620591"/>
    </source>
</evidence>
<sequence length="89" mass="9598">MALEFVDEVPASTVGRGRGSRIYTPEVIEALKDHPGKWAKVPGATPGNAAAFKRSHDGFDYKSVNTGKTKKNAKGEAVAVYDVYLTFNP</sequence>
<accession>A0A8I0JZM8</accession>
<keyword evidence="3" id="KW-1185">Reference proteome</keyword>
<protein>
    <submittedName>
        <fullName evidence="1">Uncharacterized protein</fullName>
    </submittedName>
</protein>
<proteinExistence type="predicted"/>
<dbReference type="AlphaFoldDB" id="A0A8I0JZM8"/>
<reference evidence="1" key="1">
    <citation type="submission" date="2020-09" db="EMBL/GenBank/DDBJ databases">
        <title>Novel species in genus Aeromicrobium.</title>
        <authorList>
            <person name="Zhang G."/>
        </authorList>
    </citation>
    <scope>NUCLEOTIDE SEQUENCE</scope>
    <source>
        <strain evidence="2">Zg-629</strain>
        <strain evidence="3">zg-629</strain>
        <strain evidence="1">Zg-636</strain>
    </source>
</reference>
<evidence type="ECO:0000313" key="2">
    <source>
        <dbReference type="EMBL" id="QNL93251.1"/>
    </source>
</evidence>
<dbReference type="Proteomes" id="UP000515871">
    <property type="component" value="Chromosome"/>
</dbReference>